<name>A0ABD1EEL8_HYPHA</name>
<dbReference type="AlphaFoldDB" id="A0ABD1EEL8"/>
<keyword evidence="6" id="KW-0687">Ribonucleoprotein</keyword>
<dbReference type="SUPFAM" id="SSF53300">
    <property type="entry name" value="vWA-like"/>
    <property type="match status" value="1"/>
</dbReference>
<dbReference type="InterPro" id="IPR040322">
    <property type="entry name" value="TROVE2"/>
</dbReference>
<dbReference type="InterPro" id="IPR037214">
    <property type="entry name" value="TROVE_dom_sf"/>
</dbReference>
<dbReference type="GO" id="GO:0003723">
    <property type="term" value="F:RNA binding"/>
    <property type="evidence" value="ECO:0007669"/>
    <property type="project" value="UniProtKB-KW"/>
</dbReference>
<accession>A0ABD1EEL8</accession>
<evidence type="ECO:0000256" key="6">
    <source>
        <dbReference type="ARBA" id="ARBA00023274"/>
    </source>
</evidence>
<comment type="similarity">
    <text evidence="2">Belongs to the Ro 60 kDa family.</text>
</comment>
<dbReference type="Pfam" id="PF25045">
    <property type="entry name" value="vWA_Ro60"/>
    <property type="match status" value="1"/>
</dbReference>
<dbReference type="PANTHER" id="PTHR14202">
    <property type="entry name" value="60 KDA RIBONUCLEOPROTEIN SSA/RO"/>
    <property type="match status" value="1"/>
</dbReference>
<comment type="caution">
    <text evidence="8">The sequence shown here is derived from an EMBL/GenBank/DDBJ whole genome shotgun (WGS) entry which is preliminary data.</text>
</comment>
<keyword evidence="9" id="KW-1185">Reference proteome</keyword>
<comment type="subcellular location">
    <subcellularLocation>
        <location evidence="1">Cytoplasm</location>
    </subcellularLocation>
</comment>
<dbReference type="GO" id="GO:0046872">
    <property type="term" value="F:metal ion binding"/>
    <property type="evidence" value="ECO:0007669"/>
    <property type="project" value="UniProtKB-KW"/>
</dbReference>
<gene>
    <name evidence="8" type="ORF">ABEB36_012166</name>
</gene>
<evidence type="ECO:0000256" key="1">
    <source>
        <dbReference type="ARBA" id="ARBA00004496"/>
    </source>
</evidence>
<evidence type="ECO:0000256" key="4">
    <source>
        <dbReference type="ARBA" id="ARBA00022723"/>
    </source>
</evidence>
<feature type="domain" description="TROVE" evidence="7">
    <location>
        <begin position="1"/>
        <end position="373"/>
    </location>
</feature>
<proteinExistence type="inferred from homology"/>
<dbReference type="Gene3D" id="3.40.50.410">
    <property type="entry name" value="von Willebrand factor, type A domain"/>
    <property type="match status" value="1"/>
</dbReference>
<evidence type="ECO:0000313" key="9">
    <source>
        <dbReference type="Proteomes" id="UP001566132"/>
    </source>
</evidence>
<dbReference type="GO" id="GO:0005737">
    <property type="term" value="C:cytoplasm"/>
    <property type="evidence" value="ECO:0007669"/>
    <property type="project" value="UniProtKB-SubCell"/>
</dbReference>
<sequence>MAHHSPSLNLTEKLKRLVYLTKINPHFNVGDPDIYSYQISGRTHTNTPDSQSVFTELLDEDLNHLFVVLDTANKDPNLPRRSALFYILAIMWQHDMKPHQKSKIAVKVIELIQCDEDFFTFIKYLVRCTKHKMPSSIEKIARKFYTDKTPIELARSAAICPRMFKWSHKDLLILSHFKSDSLLKNVVVNYILNGKVTNQASEEELEVLKVIKKAEELRRTTHAVNAIPIVVSEKFTMDQVSVKLQQNPQVWEAAISNMTIQQILPCLLKLYRLNLLKSGTTISNHITDLFTNPEKVKSSSIHPIQVFTFMKKFEKGGKPMDFELINYLKMQKKLSESDLKKAQTRTEIKCVHILNALAKCFELACNNVQATNKRYLLTIDVTSESKKAICIGSKFLTLLEAAVAYAIVLLRVEKDVTIATYKDDKVEFFSVGKKVSYADLLKKITAQSSTYSYIFAPVEWAASEKKHVDIFVNFIHNNFIRKVPQEKNLTKIKYEPILKYRSKVNLPNAKFLTFAPVNTATFFCADAPSNIVEILGFDTIACKVAECFSRGAFC</sequence>
<evidence type="ECO:0000256" key="5">
    <source>
        <dbReference type="ARBA" id="ARBA00022884"/>
    </source>
</evidence>
<protein>
    <recommendedName>
        <fullName evidence="7">TROVE domain-containing protein</fullName>
    </recommendedName>
</protein>
<dbReference type="PROSITE" id="PS50988">
    <property type="entry name" value="TROVE"/>
    <property type="match status" value="1"/>
</dbReference>
<dbReference type="SUPFAM" id="SSF140864">
    <property type="entry name" value="TROVE domain-like"/>
    <property type="match status" value="1"/>
</dbReference>
<dbReference type="InterPro" id="IPR056800">
    <property type="entry name" value="vWA_Ro60"/>
</dbReference>
<evidence type="ECO:0000256" key="2">
    <source>
        <dbReference type="ARBA" id="ARBA00007814"/>
    </source>
</evidence>
<dbReference type="InterPro" id="IPR036465">
    <property type="entry name" value="vWFA_dom_sf"/>
</dbReference>
<organism evidence="8 9">
    <name type="scientific">Hypothenemus hampei</name>
    <name type="common">Coffee berry borer</name>
    <dbReference type="NCBI Taxonomy" id="57062"/>
    <lineage>
        <taxon>Eukaryota</taxon>
        <taxon>Metazoa</taxon>
        <taxon>Ecdysozoa</taxon>
        <taxon>Arthropoda</taxon>
        <taxon>Hexapoda</taxon>
        <taxon>Insecta</taxon>
        <taxon>Pterygota</taxon>
        <taxon>Neoptera</taxon>
        <taxon>Endopterygota</taxon>
        <taxon>Coleoptera</taxon>
        <taxon>Polyphaga</taxon>
        <taxon>Cucujiformia</taxon>
        <taxon>Curculionidae</taxon>
        <taxon>Scolytinae</taxon>
        <taxon>Hypothenemus</taxon>
    </lineage>
</organism>
<dbReference type="InterPro" id="IPR008858">
    <property type="entry name" value="TROVE_dom"/>
</dbReference>
<evidence type="ECO:0000259" key="7">
    <source>
        <dbReference type="PROSITE" id="PS50988"/>
    </source>
</evidence>
<evidence type="ECO:0000256" key="3">
    <source>
        <dbReference type="ARBA" id="ARBA00022490"/>
    </source>
</evidence>
<reference evidence="8 9" key="1">
    <citation type="submission" date="2024-05" db="EMBL/GenBank/DDBJ databases">
        <title>Genetic variation in Jamaican populations of the coffee berry borer (Hypothenemus hampei).</title>
        <authorList>
            <person name="Errbii M."/>
            <person name="Myrie A."/>
        </authorList>
    </citation>
    <scope>NUCLEOTIDE SEQUENCE [LARGE SCALE GENOMIC DNA]</scope>
    <source>
        <strain evidence="8">JA-Hopewell-2020-01-JO</strain>
        <tissue evidence="8">Whole body</tissue>
    </source>
</reference>
<dbReference type="PANTHER" id="PTHR14202:SF0">
    <property type="entry name" value="RNA-BINDING PROTEIN RO60"/>
    <property type="match status" value="1"/>
</dbReference>
<evidence type="ECO:0000313" key="8">
    <source>
        <dbReference type="EMBL" id="KAL1491591.1"/>
    </source>
</evidence>
<keyword evidence="3" id="KW-0963">Cytoplasm</keyword>
<keyword evidence="5" id="KW-0694">RNA-binding</keyword>
<dbReference type="EMBL" id="JBDJPC010000009">
    <property type="protein sequence ID" value="KAL1491591.1"/>
    <property type="molecule type" value="Genomic_DNA"/>
</dbReference>
<dbReference type="GO" id="GO:1990904">
    <property type="term" value="C:ribonucleoprotein complex"/>
    <property type="evidence" value="ECO:0007669"/>
    <property type="project" value="UniProtKB-KW"/>
</dbReference>
<keyword evidence="4" id="KW-0479">Metal-binding</keyword>
<dbReference type="Proteomes" id="UP001566132">
    <property type="component" value="Unassembled WGS sequence"/>
</dbReference>